<comment type="caution">
    <text evidence="1">The sequence shown here is derived from an EMBL/GenBank/DDBJ whole genome shotgun (WGS) entry which is preliminary data.</text>
</comment>
<keyword evidence="2" id="KW-1185">Reference proteome</keyword>
<name>A0ACB9KFP2_BAUVA</name>
<dbReference type="EMBL" id="CM039439">
    <property type="protein sequence ID" value="KAI4296018.1"/>
    <property type="molecule type" value="Genomic_DNA"/>
</dbReference>
<reference evidence="1 2" key="1">
    <citation type="journal article" date="2022" name="DNA Res.">
        <title>Chromosomal-level genome assembly of the orchid tree Bauhinia variegata (Leguminosae; Cercidoideae) supports the allotetraploid origin hypothesis of Bauhinia.</title>
        <authorList>
            <person name="Zhong Y."/>
            <person name="Chen Y."/>
            <person name="Zheng D."/>
            <person name="Pang J."/>
            <person name="Liu Y."/>
            <person name="Luo S."/>
            <person name="Meng S."/>
            <person name="Qian L."/>
            <person name="Wei D."/>
            <person name="Dai S."/>
            <person name="Zhou R."/>
        </authorList>
    </citation>
    <scope>NUCLEOTIDE SEQUENCE [LARGE SCALE GENOMIC DNA]</scope>
    <source>
        <strain evidence="1">BV-YZ2020</strain>
    </source>
</reference>
<evidence type="ECO:0000313" key="2">
    <source>
        <dbReference type="Proteomes" id="UP000828941"/>
    </source>
</evidence>
<sequence>MVEVDAEPFVESDPTGRYGRYEELLGSGAVKKVYRAFDQEKGIEVAWNQVSLRRFVHDENMMKRLFSEITLLKSLKHDNIIALYHEWTDTEKRALNFITEYCTSGNLRNYRKKHRLVSMRAIKKWCRQILWGLEYLHQHEPCIIHRDINCSNIFINGNLGQIKIGDFGLATALEGNHRARAMIGTSEFMAPELYEDNYTWNVDVYSFAMCLLEMVTREIPYSECNNVAQIYKMVASGKRPKEMDKIKDPEVKSSIEKCLDAARPSA</sequence>
<dbReference type="Proteomes" id="UP000828941">
    <property type="component" value="Chromosome 14"/>
</dbReference>
<gene>
    <name evidence="1" type="ORF">L6164_036008</name>
</gene>
<accession>A0ACB9KFP2</accession>
<evidence type="ECO:0000313" key="1">
    <source>
        <dbReference type="EMBL" id="KAI4296018.1"/>
    </source>
</evidence>
<protein>
    <submittedName>
        <fullName evidence="1">Uncharacterized protein</fullName>
    </submittedName>
</protein>
<proteinExistence type="predicted"/>
<organism evidence="1 2">
    <name type="scientific">Bauhinia variegata</name>
    <name type="common">Purple orchid tree</name>
    <name type="synonym">Phanera variegata</name>
    <dbReference type="NCBI Taxonomy" id="167791"/>
    <lineage>
        <taxon>Eukaryota</taxon>
        <taxon>Viridiplantae</taxon>
        <taxon>Streptophyta</taxon>
        <taxon>Embryophyta</taxon>
        <taxon>Tracheophyta</taxon>
        <taxon>Spermatophyta</taxon>
        <taxon>Magnoliopsida</taxon>
        <taxon>eudicotyledons</taxon>
        <taxon>Gunneridae</taxon>
        <taxon>Pentapetalae</taxon>
        <taxon>rosids</taxon>
        <taxon>fabids</taxon>
        <taxon>Fabales</taxon>
        <taxon>Fabaceae</taxon>
        <taxon>Cercidoideae</taxon>
        <taxon>Cercideae</taxon>
        <taxon>Bauhiniinae</taxon>
        <taxon>Bauhinia</taxon>
    </lineage>
</organism>